<dbReference type="Pfam" id="PF01370">
    <property type="entry name" value="Epimerase"/>
    <property type="match status" value="1"/>
</dbReference>
<dbReference type="SUPFAM" id="SSF51735">
    <property type="entry name" value="NAD(P)-binding Rossmann-fold domains"/>
    <property type="match status" value="1"/>
</dbReference>
<dbReference type="InterPro" id="IPR036291">
    <property type="entry name" value="NAD(P)-bd_dom_sf"/>
</dbReference>
<gene>
    <name evidence="2" type="ORF">FHG55_16405</name>
</gene>
<comment type="caution">
    <text evidence="2">The sequence shown here is derived from an EMBL/GenBank/DDBJ whole genome shotgun (WGS) entry which is preliminary data.</text>
</comment>
<sequence length="319" mass="35224">MSETRVLVTGASGFVGEALVFRLLLDKKIMPIAALRKSSRLQGLCTTVFLDLNQVNTFPALNNVNVVVHAAARVHVMNETAADALEEFRNVNVNGTLKLAQHAAASGVKRFIFVSSIKVNGERTYRGKPFLANDPPAPVDPYAISKHEAEEQLKLLGQECGMEIVIVRPPLVYGPGVKANFQSMLSWLHRNIPLPLGAIDNRRSLVSIGNLVDFLVMCIDHPRASNNTFLVSDGEDMSTSQLLRRLGNGINKPARLLSIPFWLLRFMAILAGKKAIAGRLGDSLQVDIHKNQELLGWIPPVSVDKSLRQTARHFLEKRR</sequence>
<dbReference type="CDD" id="cd05232">
    <property type="entry name" value="UDP_G4E_4_SDR_e"/>
    <property type="match status" value="1"/>
</dbReference>
<dbReference type="PANTHER" id="PTHR43245">
    <property type="entry name" value="BIFUNCTIONAL POLYMYXIN RESISTANCE PROTEIN ARNA"/>
    <property type="match status" value="1"/>
</dbReference>
<dbReference type="AlphaFoldDB" id="A0A5C4KXQ9"/>
<organism evidence="2 3">
    <name type="scientific">Pseudomonas jessenii</name>
    <dbReference type="NCBI Taxonomy" id="77298"/>
    <lineage>
        <taxon>Bacteria</taxon>
        <taxon>Pseudomonadati</taxon>
        <taxon>Pseudomonadota</taxon>
        <taxon>Gammaproteobacteria</taxon>
        <taxon>Pseudomonadales</taxon>
        <taxon>Pseudomonadaceae</taxon>
        <taxon>Pseudomonas</taxon>
    </lineage>
</organism>
<protein>
    <submittedName>
        <fullName evidence="2">SDR family oxidoreductase</fullName>
    </submittedName>
</protein>
<dbReference type="InterPro" id="IPR050177">
    <property type="entry name" value="Lipid_A_modif_metabolic_enz"/>
</dbReference>
<evidence type="ECO:0000259" key="1">
    <source>
        <dbReference type="Pfam" id="PF01370"/>
    </source>
</evidence>
<reference evidence="2" key="1">
    <citation type="submission" date="2019-06" db="EMBL/GenBank/DDBJ databases">
        <title>Pseudomonas-derived Butenolides : (Bio)synthesis of Styrolides.</title>
        <authorList>
            <person name="Klapper M."/>
            <person name="Chowdhury S."/>
            <person name="Stallforth P."/>
        </authorList>
    </citation>
    <scope>NUCLEOTIDE SEQUENCE [LARGE SCALE GENOMIC DNA]</scope>
    <source>
        <strain evidence="2">EC-S101</strain>
    </source>
</reference>
<feature type="domain" description="NAD-dependent epimerase/dehydratase" evidence="1">
    <location>
        <begin position="6"/>
        <end position="226"/>
    </location>
</feature>
<dbReference type="RefSeq" id="WP_139054924.1">
    <property type="nucleotide sequence ID" value="NZ_VDDB01000013.1"/>
</dbReference>
<accession>A0A5C4KXQ9</accession>
<keyword evidence="3" id="KW-1185">Reference proteome</keyword>
<dbReference type="Gene3D" id="3.40.50.720">
    <property type="entry name" value="NAD(P)-binding Rossmann-like Domain"/>
    <property type="match status" value="1"/>
</dbReference>
<dbReference type="PANTHER" id="PTHR43245:SF58">
    <property type="entry name" value="BLL5923 PROTEIN"/>
    <property type="match status" value="1"/>
</dbReference>
<evidence type="ECO:0000313" key="3">
    <source>
        <dbReference type="Proteomes" id="UP000306272"/>
    </source>
</evidence>
<dbReference type="InterPro" id="IPR001509">
    <property type="entry name" value="Epimerase_deHydtase"/>
</dbReference>
<evidence type="ECO:0000313" key="2">
    <source>
        <dbReference type="EMBL" id="TNB94626.1"/>
    </source>
</evidence>
<proteinExistence type="predicted"/>
<dbReference type="Proteomes" id="UP000306272">
    <property type="component" value="Unassembled WGS sequence"/>
</dbReference>
<name>A0A5C4KXQ9_PSEJE</name>
<dbReference type="EMBL" id="VDDB01000013">
    <property type="protein sequence ID" value="TNB94626.1"/>
    <property type="molecule type" value="Genomic_DNA"/>
</dbReference>